<dbReference type="InterPro" id="IPR055135">
    <property type="entry name" value="PRMT_dom"/>
</dbReference>
<keyword evidence="5" id="KW-0689">Ribosomal protein</keyword>
<dbReference type="GO" id="GO:0008168">
    <property type="term" value="F:methyltransferase activity"/>
    <property type="evidence" value="ECO:0007669"/>
    <property type="project" value="UniProtKB-KW"/>
</dbReference>
<dbReference type="Gene3D" id="3.40.50.150">
    <property type="entry name" value="Vaccinia Virus protein VP39"/>
    <property type="match status" value="1"/>
</dbReference>
<evidence type="ECO:0000313" key="6">
    <source>
        <dbReference type="Proteomes" id="UP001215503"/>
    </source>
</evidence>
<keyword evidence="2" id="KW-0808">Transferase</keyword>
<dbReference type="SUPFAM" id="SSF53335">
    <property type="entry name" value="S-adenosyl-L-methionine-dependent methyltransferases"/>
    <property type="match status" value="1"/>
</dbReference>
<keyword evidence="6" id="KW-1185">Reference proteome</keyword>
<dbReference type="Gene3D" id="2.70.160.11">
    <property type="entry name" value="Hnrnp arginine n-methyltransferase1"/>
    <property type="match status" value="1"/>
</dbReference>
<dbReference type="PROSITE" id="PS51678">
    <property type="entry name" value="SAM_MT_PRMT"/>
    <property type="match status" value="1"/>
</dbReference>
<keyword evidence="5" id="KW-0687">Ribonucleoprotein</keyword>
<dbReference type="PANTHER" id="PTHR11006">
    <property type="entry name" value="PROTEIN ARGININE N-METHYLTRANSFERASE"/>
    <property type="match status" value="1"/>
</dbReference>
<evidence type="ECO:0000256" key="2">
    <source>
        <dbReference type="ARBA" id="ARBA00022679"/>
    </source>
</evidence>
<dbReference type="EMBL" id="JARHUD010000002">
    <property type="protein sequence ID" value="MDF2095271.1"/>
    <property type="molecule type" value="Genomic_DNA"/>
</dbReference>
<feature type="domain" description="Protein arginine N-methyltransferase" evidence="4">
    <location>
        <begin position="204"/>
        <end position="326"/>
    </location>
</feature>
<keyword evidence="3" id="KW-0949">S-adenosyl-L-methionine</keyword>
<dbReference type="InterPro" id="IPR029063">
    <property type="entry name" value="SAM-dependent_MTases_sf"/>
</dbReference>
<name>A0ABT5YJZ4_9PROT</name>
<dbReference type="RefSeq" id="WP_275820530.1">
    <property type="nucleotide sequence ID" value="NZ_JARHUD010000002.1"/>
</dbReference>
<evidence type="ECO:0000256" key="3">
    <source>
        <dbReference type="ARBA" id="ARBA00022691"/>
    </source>
</evidence>
<dbReference type="InterPro" id="IPR025799">
    <property type="entry name" value="Arg_MeTrfase"/>
</dbReference>
<dbReference type="CDD" id="cd02440">
    <property type="entry name" value="AdoMet_MTases"/>
    <property type="match status" value="1"/>
</dbReference>
<sequence>MLRDATTWVGWRMAGLGIGLSRRALHTIKSNKTLYDLAYSLRNSHEFSDLYEHEKMLADSVRVDSYAEAIRRLIKPGDVVVDLGTGSGVLAMLAARQGAKVYAIDHSDFISLAEANARRNGIDTITFVHANSRQFRPPEQVDVLLHEQIGDNLFNENMVDNLLDLKRRLLKPGGRILPGRFELYLEPACLHPDYRVPFLEEIRVQGLDFSHLAEIARSYRSPHYRRRSMDRADVDYFLGEPSAALTVDLNEIDEAAGLPQRIALSREVQRPGRLDGFYQYFAVVFDEGLRFDTSPFSRRTHWRNRMFRVPQRSVAIGERIDYELTLSELRLHDSWAVTLAQPAEKSQPYSAPQPIPGAV</sequence>
<dbReference type="Pfam" id="PF06325">
    <property type="entry name" value="PrmA"/>
    <property type="match status" value="1"/>
</dbReference>
<protein>
    <submittedName>
        <fullName evidence="5">50S ribosomal protein L11 methyltransferase</fullName>
    </submittedName>
</protein>
<proteinExistence type="predicted"/>
<keyword evidence="1 5" id="KW-0489">Methyltransferase</keyword>
<dbReference type="Pfam" id="PF22528">
    <property type="entry name" value="PRMT_C"/>
    <property type="match status" value="1"/>
</dbReference>
<gene>
    <name evidence="5" type="ORF">P2G67_04705</name>
</gene>
<accession>A0ABT5YJZ4</accession>
<organism evidence="5 6">
    <name type="scientific">Aquibaculum arenosum</name>
    <dbReference type="NCBI Taxonomy" id="3032591"/>
    <lineage>
        <taxon>Bacteria</taxon>
        <taxon>Pseudomonadati</taxon>
        <taxon>Pseudomonadota</taxon>
        <taxon>Alphaproteobacteria</taxon>
        <taxon>Rhodospirillales</taxon>
        <taxon>Rhodovibrionaceae</taxon>
        <taxon>Aquibaculum</taxon>
    </lineage>
</organism>
<evidence type="ECO:0000256" key="1">
    <source>
        <dbReference type="ARBA" id="ARBA00022603"/>
    </source>
</evidence>
<evidence type="ECO:0000259" key="4">
    <source>
        <dbReference type="Pfam" id="PF22528"/>
    </source>
</evidence>
<evidence type="ECO:0000313" key="5">
    <source>
        <dbReference type="EMBL" id="MDF2095271.1"/>
    </source>
</evidence>
<dbReference type="GO" id="GO:0005840">
    <property type="term" value="C:ribosome"/>
    <property type="evidence" value="ECO:0007669"/>
    <property type="project" value="UniProtKB-KW"/>
</dbReference>
<dbReference type="GO" id="GO:0032259">
    <property type="term" value="P:methylation"/>
    <property type="evidence" value="ECO:0007669"/>
    <property type="project" value="UniProtKB-KW"/>
</dbReference>
<dbReference type="PANTHER" id="PTHR11006:SF4">
    <property type="entry name" value="PROTEIN ARGININE N-METHYLTRANSFERASE 7"/>
    <property type="match status" value="1"/>
</dbReference>
<reference evidence="5 6" key="1">
    <citation type="submission" date="2023-03" db="EMBL/GenBank/DDBJ databases">
        <title>Fodinicurvata sp. CAU 1616 isolated from sea sendiment.</title>
        <authorList>
            <person name="Kim W."/>
        </authorList>
    </citation>
    <scope>NUCLEOTIDE SEQUENCE [LARGE SCALE GENOMIC DNA]</scope>
    <source>
        <strain evidence="5 6">CAU 1616</strain>
    </source>
</reference>
<dbReference type="Proteomes" id="UP001215503">
    <property type="component" value="Unassembled WGS sequence"/>
</dbReference>
<comment type="caution">
    <text evidence="5">The sequence shown here is derived from an EMBL/GenBank/DDBJ whole genome shotgun (WGS) entry which is preliminary data.</text>
</comment>